<dbReference type="Proteomes" id="UP001481872">
    <property type="component" value="Unassembled WGS sequence"/>
</dbReference>
<dbReference type="Gene3D" id="3.90.79.10">
    <property type="entry name" value="Nucleoside Triphosphate Pyrophosphohydrolase"/>
    <property type="match status" value="1"/>
</dbReference>
<keyword evidence="4" id="KW-1185">Reference proteome</keyword>
<dbReference type="Pfam" id="PF00293">
    <property type="entry name" value="NUDIX"/>
    <property type="match status" value="1"/>
</dbReference>
<dbReference type="InterPro" id="IPR000086">
    <property type="entry name" value="NUDIX_hydrolase_dom"/>
</dbReference>
<dbReference type="PANTHER" id="PTHR43736:SF1">
    <property type="entry name" value="DIHYDRONEOPTERIN TRIPHOSPHATE DIPHOSPHATASE"/>
    <property type="match status" value="1"/>
</dbReference>
<dbReference type="CDD" id="cd03674">
    <property type="entry name" value="NUDIX_Hydrolase"/>
    <property type="match status" value="1"/>
</dbReference>
<protein>
    <submittedName>
        <fullName evidence="3">NUDIX domain-containing protein</fullName>
    </submittedName>
</protein>
<accession>A0ABV1J4I8</accession>
<gene>
    <name evidence="3" type="ORF">AAA081_02120</name>
</gene>
<sequence>MEWIESYEPKNEKETEDREHLLRLDPSLIATNRAAPYHYTTSSMVVDFEADKLLMIYHPIYKSFSWPGGHVEEGEALFYSALRELYEETGILYVKPLSGGPLAMELMPVAAHLRKGEPVDSHFHINFCYGFVGHEDDTLLEVKDNRKWVPIRELDTFVSEAHMLPLYKDLIERMRGIYEG</sequence>
<evidence type="ECO:0000259" key="2">
    <source>
        <dbReference type="PROSITE" id="PS51462"/>
    </source>
</evidence>
<dbReference type="RefSeq" id="WP_349053516.1">
    <property type="nucleotide sequence ID" value="NZ_JBBNPS010000003.1"/>
</dbReference>
<evidence type="ECO:0000313" key="3">
    <source>
        <dbReference type="EMBL" id="MEQ3353100.1"/>
    </source>
</evidence>
<dbReference type="SUPFAM" id="SSF55811">
    <property type="entry name" value="Nudix"/>
    <property type="match status" value="1"/>
</dbReference>
<evidence type="ECO:0000256" key="1">
    <source>
        <dbReference type="ARBA" id="ARBA00005582"/>
    </source>
</evidence>
<dbReference type="InterPro" id="IPR015797">
    <property type="entry name" value="NUDIX_hydrolase-like_dom_sf"/>
</dbReference>
<dbReference type="PROSITE" id="PS51462">
    <property type="entry name" value="NUDIX"/>
    <property type="match status" value="1"/>
</dbReference>
<proteinExistence type="inferred from homology"/>
<comment type="caution">
    <text evidence="3">The sequence shown here is derived from an EMBL/GenBank/DDBJ whole genome shotgun (WGS) entry which is preliminary data.</text>
</comment>
<evidence type="ECO:0000313" key="4">
    <source>
        <dbReference type="Proteomes" id="UP001481872"/>
    </source>
</evidence>
<dbReference type="EMBL" id="JBBNPS010000003">
    <property type="protein sequence ID" value="MEQ3353100.1"/>
    <property type="molecule type" value="Genomic_DNA"/>
</dbReference>
<feature type="domain" description="Nudix hydrolase" evidence="2">
    <location>
        <begin position="36"/>
        <end position="172"/>
    </location>
</feature>
<organism evidence="3 4">
    <name type="scientific">Aedoeadaptatus acetigenes</name>
    <dbReference type="NCBI Taxonomy" id="2981723"/>
    <lineage>
        <taxon>Bacteria</taxon>
        <taxon>Bacillati</taxon>
        <taxon>Bacillota</taxon>
        <taxon>Tissierellia</taxon>
        <taxon>Tissierellales</taxon>
        <taxon>Peptoniphilaceae</taxon>
        <taxon>Aedoeadaptatus</taxon>
    </lineage>
</organism>
<dbReference type="PANTHER" id="PTHR43736">
    <property type="entry name" value="ADP-RIBOSE PYROPHOSPHATASE"/>
    <property type="match status" value="1"/>
</dbReference>
<reference evidence="3 4" key="1">
    <citation type="submission" date="2024-04" db="EMBL/GenBank/DDBJ databases">
        <title>Human intestinal bacterial collection.</title>
        <authorList>
            <person name="Pauvert C."/>
            <person name="Hitch T.C.A."/>
            <person name="Clavel T."/>
        </authorList>
    </citation>
    <scope>NUCLEOTIDE SEQUENCE [LARGE SCALE GENOMIC DNA]</scope>
    <source>
        <strain evidence="3 4">CLA-SR-H026</strain>
    </source>
</reference>
<name>A0ABV1J4I8_9FIRM</name>
<comment type="similarity">
    <text evidence="1">Belongs to the Nudix hydrolase family.</text>
</comment>